<dbReference type="SUPFAM" id="SSF55144">
    <property type="entry name" value="LigT-like"/>
    <property type="match status" value="1"/>
</dbReference>
<organism evidence="3 4">
    <name type="scientific">Dysosmobacter welbionis</name>
    <dbReference type="NCBI Taxonomy" id="2093857"/>
    <lineage>
        <taxon>Bacteria</taxon>
        <taxon>Bacillati</taxon>
        <taxon>Bacillota</taxon>
        <taxon>Clostridia</taxon>
        <taxon>Eubacteriales</taxon>
        <taxon>Oscillospiraceae</taxon>
        <taxon>Dysosmobacter</taxon>
    </lineage>
</organism>
<keyword evidence="1 2" id="KW-0378">Hydrolase</keyword>
<accession>A0A4D7AIZ9</accession>
<dbReference type="Gene3D" id="3.90.1140.10">
    <property type="entry name" value="Cyclic phosphodiesterase"/>
    <property type="match status" value="1"/>
</dbReference>
<comment type="similarity">
    <text evidence="2">Belongs to the 2H phosphoesterase superfamily. ThpR family.</text>
</comment>
<dbReference type="EMBL" id="CP034413">
    <property type="protein sequence ID" value="QCI59584.1"/>
    <property type="molecule type" value="Genomic_DNA"/>
</dbReference>
<evidence type="ECO:0000256" key="2">
    <source>
        <dbReference type="HAMAP-Rule" id="MF_01940"/>
    </source>
</evidence>
<dbReference type="InterPro" id="IPR009097">
    <property type="entry name" value="Cyclic_Pdiesterase"/>
</dbReference>
<dbReference type="GO" id="GO:0008664">
    <property type="term" value="F:RNA 2',3'-cyclic 3'-phosphodiesterase activity"/>
    <property type="evidence" value="ECO:0007669"/>
    <property type="project" value="UniProtKB-EC"/>
</dbReference>
<keyword evidence="4" id="KW-1185">Reference proteome</keyword>
<dbReference type="EC" id="3.1.4.58" evidence="2"/>
<dbReference type="InterPro" id="IPR004175">
    <property type="entry name" value="RNA_CPDase"/>
</dbReference>
<protein>
    <recommendedName>
        <fullName evidence="2">RNA 2',3'-cyclic phosphodiesterase</fullName>
        <shortName evidence="2">RNA 2',3'-CPDase</shortName>
        <ecNumber evidence="2">3.1.4.58</ecNumber>
    </recommendedName>
</protein>
<feature type="short sequence motif" description="HXTX 2" evidence="2">
    <location>
        <begin position="117"/>
        <end position="120"/>
    </location>
</feature>
<reference evidence="4" key="1">
    <citation type="submission" date="2018-12" db="EMBL/GenBank/DDBJ databases">
        <title>Dusodibacter welbiota gen. nov., sp. nov., isolated from human faeces and emended description of the Oscillibacter genus.</title>
        <authorList>
            <person name="Le Roy T."/>
            <person name="Van der Smissen P."/>
            <person name="Delzenne N."/>
            <person name="Muccioli G."/>
            <person name="Collet J.F."/>
            <person name="Cani P.D."/>
        </authorList>
    </citation>
    <scope>NUCLEOTIDE SEQUENCE [LARGE SCALE GENOMIC DNA]</scope>
    <source>
        <strain evidence="4">J115</strain>
    </source>
</reference>
<proteinExistence type="inferred from homology"/>
<sequence>MRLFLAIQLSPAVREALLTAQDALRRQGRGSFPPPENLHLTLAFLGEAEDPARARAALSEVSCRPFSLAVGGPPGHFGDLWWAGVRADPALEELAVSLQADLRSRGFCQEDRPWLPHITLVRRWRGEVPQVTVPHASMVVRQISLLRSDQIDGKRIYTELSHKSLR</sequence>
<evidence type="ECO:0000313" key="4">
    <source>
        <dbReference type="Proteomes" id="UP000298642"/>
    </source>
</evidence>
<dbReference type="PANTHER" id="PTHR35561">
    <property type="entry name" value="RNA 2',3'-CYCLIC PHOSPHODIESTERASE"/>
    <property type="match status" value="1"/>
</dbReference>
<name>A0A4D7AIZ9_9FIRM</name>
<feature type="active site" description="Proton donor" evidence="2">
    <location>
        <position position="39"/>
    </location>
</feature>
<dbReference type="KEGG" id="obj:EIO64_10435"/>
<dbReference type="HAMAP" id="MF_01940">
    <property type="entry name" value="RNA_CPDase"/>
    <property type="match status" value="1"/>
</dbReference>
<evidence type="ECO:0000313" key="3">
    <source>
        <dbReference type="EMBL" id="QCI59584.1"/>
    </source>
</evidence>
<dbReference type="PANTHER" id="PTHR35561:SF1">
    <property type="entry name" value="RNA 2',3'-CYCLIC PHOSPHODIESTERASE"/>
    <property type="match status" value="1"/>
</dbReference>
<dbReference type="Proteomes" id="UP000298642">
    <property type="component" value="Chromosome"/>
</dbReference>
<dbReference type="GO" id="GO:0004113">
    <property type="term" value="F:2',3'-cyclic-nucleotide 3'-phosphodiesterase activity"/>
    <property type="evidence" value="ECO:0007669"/>
    <property type="project" value="InterPro"/>
</dbReference>
<dbReference type="Pfam" id="PF13563">
    <property type="entry name" value="2_5_RNA_ligase2"/>
    <property type="match status" value="1"/>
</dbReference>
<feature type="short sequence motif" description="HXTX 1" evidence="2">
    <location>
        <begin position="39"/>
        <end position="42"/>
    </location>
</feature>
<evidence type="ECO:0000256" key="1">
    <source>
        <dbReference type="ARBA" id="ARBA00022801"/>
    </source>
</evidence>
<dbReference type="GeneID" id="89520580"/>
<comment type="catalytic activity">
    <reaction evidence="2">
        <text>a 3'-end 2',3'-cyclophospho-ribonucleotide-RNA + H2O = a 3'-end 2'-phospho-ribonucleotide-RNA + H(+)</text>
        <dbReference type="Rhea" id="RHEA:11828"/>
        <dbReference type="Rhea" id="RHEA-COMP:10464"/>
        <dbReference type="Rhea" id="RHEA-COMP:17353"/>
        <dbReference type="ChEBI" id="CHEBI:15377"/>
        <dbReference type="ChEBI" id="CHEBI:15378"/>
        <dbReference type="ChEBI" id="CHEBI:83064"/>
        <dbReference type="ChEBI" id="CHEBI:173113"/>
        <dbReference type="EC" id="3.1.4.58"/>
    </reaction>
</comment>
<comment type="function">
    <text evidence="2">Hydrolyzes RNA 2',3'-cyclic phosphodiester to an RNA 2'-phosphomonoester.</text>
</comment>
<feature type="active site" description="Proton acceptor" evidence="2">
    <location>
        <position position="117"/>
    </location>
</feature>
<dbReference type="RefSeq" id="WP_119310371.1">
    <property type="nucleotide sequence ID" value="NZ_CP034413.3"/>
</dbReference>
<dbReference type="NCBIfam" id="TIGR02258">
    <property type="entry name" value="2_5_ligase"/>
    <property type="match status" value="1"/>
</dbReference>
<gene>
    <name evidence="3" type="primary">thpR</name>
    <name evidence="3" type="ORF">EIO64_10435</name>
</gene>
<dbReference type="AlphaFoldDB" id="A0A4D7AIZ9"/>